<evidence type="ECO:0000256" key="2">
    <source>
        <dbReference type="SAM" id="Phobius"/>
    </source>
</evidence>
<organism evidence="3 4">
    <name type="scientific">Psilocybe cf. subviscida</name>
    <dbReference type="NCBI Taxonomy" id="2480587"/>
    <lineage>
        <taxon>Eukaryota</taxon>
        <taxon>Fungi</taxon>
        <taxon>Dikarya</taxon>
        <taxon>Basidiomycota</taxon>
        <taxon>Agaricomycotina</taxon>
        <taxon>Agaricomycetes</taxon>
        <taxon>Agaricomycetidae</taxon>
        <taxon>Agaricales</taxon>
        <taxon>Agaricineae</taxon>
        <taxon>Strophariaceae</taxon>
        <taxon>Psilocybe</taxon>
    </lineage>
</organism>
<reference evidence="3 4" key="1">
    <citation type="journal article" date="2020" name="ISME J.">
        <title>Uncovering the hidden diversity of litter-decomposition mechanisms in mushroom-forming fungi.</title>
        <authorList>
            <person name="Floudas D."/>
            <person name="Bentzer J."/>
            <person name="Ahren D."/>
            <person name="Johansson T."/>
            <person name="Persson P."/>
            <person name="Tunlid A."/>
        </authorList>
    </citation>
    <scope>NUCLEOTIDE SEQUENCE [LARGE SCALE GENOMIC DNA]</scope>
    <source>
        <strain evidence="3 4">CBS 101986</strain>
    </source>
</reference>
<keyword evidence="2" id="KW-1133">Transmembrane helix</keyword>
<sequence length="324" mass="35957">MALDNSVRFASMHLSISWLDTLLYMLELVLATYYLAHYVTPRSLKALIYGIMLADTICMITVFAATWTLLINGLQSYMISEARWIALLSSIVVTLVGVVEEIFLINRCRILAQPTLITFILLAMVLMHGLKAIFNVYSGLYVVSGSWKRGAIDTIPVRYGSKITAIFASAAGTVDILIPLALCYRIYAVTPRSIAKQRSLLNNVTNAISSGGIGAIMTFVLLILFWTKSDVYYFLVLTMGRIYALTLLVNLHVSKRKASPYTLPEDSKIKKLSISAEIKLLTFSRLTSKNVVDKQLPPTPGPYLEMGYPPTPQDVKRPTTATTI</sequence>
<feature type="transmembrane region" description="Helical" evidence="2">
    <location>
        <begin position="82"/>
        <end position="104"/>
    </location>
</feature>
<feature type="region of interest" description="Disordered" evidence="1">
    <location>
        <begin position="302"/>
        <end position="324"/>
    </location>
</feature>
<feature type="transmembrane region" description="Helical" evidence="2">
    <location>
        <begin position="12"/>
        <end position="35"/>
    </location>
</feature>
<evidence type="ECO:0000313" key="4">
    <source>
        <dbReference type="Proteomes" id="UP000567179"/>
    </source>
</evidence>
<accession>A0A8H5ATV3</accession>
<proteinExistence type="predicted"/>
<protein>
    <submittedName>
        <fullName evidence="3">Uncharacterized protein</fullName>
    </submittedName>
</protein>
<feature type="transmembrane region" description="Helical" evidence="2">
    <location>
        <begin position="47"/>
        <end position="70"/>
    </location>
</feature>
<feature type="transmembrane region" description="Helical" evidence="2">
    <location>
        <begin position="232"/>
        <end position="253"/>
    </location>
</feature>
<dbReference type="AlphaFoldDB" id="A0A8H5ATV3"/>
<comment type="caution">
    <text evidence="3">The sequence shown here is derived from an EMBL/GenBank/DDBJ whole genome shotgun (WGS) entry which is preliminary data.</text>
</comment>
<keyword evidence="2" id="KW-0812">Transmembrane</keyword>
<feature type="transmembrane region" description="Helical" evidence="2">
    <location>
        <begin position="163"/>
        <end position="187"/>
    </location>
</feature>
<feature type="transmembrane region" description="Helical" evidence="2">
    <location>
        <begin position="207"/>
        <end position="226"/>
    </location>
</feature>
<gene>
    <name evidence="3" type="ORF">D9619_008173</name>
</gene>
<evidence type="ECO:0000256" key="1">
    <source>
        <dbReference type="SAM" id="MobiDB-lite"/>
    </source>
</evidence>
<dbReference type="Proteomes" id="UP000567179">
    <property type="component" value="Unassembled WGS sequence"/>
</dbReference>
<keyword evidence="2" id="KW-0472">Membrane</keyword>
<dbReference type="OrthoDB" id="2993818at2759"/>
<keyword evidence="4" id="KW-1185">Reference proteome</keyword>
<feature type="transmembrane region" description="Helical" evidence="2">
    <location>
        <begin position="116"/>
        <end position="143"/>
    </location>
</feature>
<name>A0A8H5ATV3_9AGAR</name>
<dbReference type="EMBL" id="JAACJJ010000057">
    <property type="protein sequence ID" value="KAF5310755.1"/>
    <property type="molecule type" value="Genomic_DNA"/>
</dbReference>
<evidence type="ECO:0000313" key="3">
    <source>
        <dbReference type="EMBL" id="KAF5310755.1"/>
    </source>
</evidence>